<evidence type="ECO:0000259" key="1">
    <source>
        <dbReference type="PROSITE" id="PS50206"/>
    </source>
</evidence>
<keyword evidence="3" id="KW-1185">Reference proteome</keyword>
<dbReference type="InterPro" id="IPR001763">
    <property type="entry name" value="Rhodanese-like_dom"/>
</dbReference>
<dbReference type="SMART" id="SM00450">
    <property type="entry name" value="RHOD"/>
    <property type="match status" value="1"/>
</dbReference>
<accession>A0A1B3B7J6</accession>
<evidence type="ECO:0000313" key="2">
    <source>
        <dbReference type="EMBL" id="AOE48753.1"/>
    </source>
</evidence>
<dbReference type="AlphaFoldDB" id="A0A1B3B7J6"/>
<dbReference type="STRING" id="1144748.KS2013_21"/>
<dbReference type="PROSITE" id="PS50206">
    <property type="entry name" value="RHODANESE_3"/>
    <property type="match status" value="1"/>
</dbReference>
<dbReference type="InterPro" id="IPR036873">
    <property type="entry name" value="Rhodanese-like_dom_sf"/>
</dbReference>
<dbReference type="KEGG" id="ksd:KS2013_21"/>
<dbReference type="Gene3D" id="3.40.250.10">
    <property type="entry name" value="Rhodanese-like domain"/>
    <property type="match status" value="1"/>
</dbReference>
<evidence type="ECO:0000313" key="3">
    <source>
        <dbReference type="Proteomes" id="UP000094147"/>
    </source>
</evidence>
<reference evidence="3" key="1">
    <citation type="submission" date="2015-08" db="EMBL/GenBank/DDBJ databases">
        <authorList>
            <person name="Kim K.M."/>
        </authorList>
    </citation>
    <scope>NUCLEOTIDE SEQUENCE [LARGE SCALE GENOMIC DNA]</scope>
    <source>
        <strain evidence="3">KCTC 23892</strain>
    </source>
</reference>
<gene>
    <name evidence="2" type="ORF">KS2013_21</name>
</gene>
<dbReference type="PANTHER" id="PTHR43031:SF18">
    <property type="entry name" value="RHODANESE-RELATED SULFURTRANSFERASES"/>
    <property type="match status" value="1"/>
</dbReference>
<protein>
    <submittedName>
        <fullName evidence="2">Rhodanese domain protein</fullName>
    </submittedName>
</protein>
<dbReference type="OrthoDB" id="9791096at2"/>
<dbReference type="PANTHER" id="PTHR43031">
    <property type="entry name" value="FAD-DEPENDENT OXIDOREDUCTASE"/>
    <property type="match status" value="1"/>
</dbReference>
<feature type="domain" description="Rhodanese" evidence="1">
    <location>
        <begin position="28"/>
        <end position="126"/>
    </location>
</feature>
<dbReference type="Pfam" id="PF00581">
    <property type="entry name" value="Rhodanese"/>
    <property type="match status" value="1"/>
</dbReference>
<proteinExistence type="predicted"/>
<dbReference type="EMBL" id="CP012418">
    <property type="protein sequence ID" value="AOE48753.1"/>
    <property type="molecule type" value="Genomic_DNA"/>
</dbReference>
<dbReference type="Proteomes" id="UP000094147">
    <property type="component" value="Chromosome"/>
</dbReference>
<name>A0A1B3B7J6_9GAMM</name>
<organism evidence="2 3">
    <name type="scientific">Kangiella sediminilitoris</name>
    <dbReference type="NCBI Taxonomy" id="1144748"/>
    <lineage>
        <taxon>Bacteria</taxon>
        <taxon>Pseudomonadati</taxon>
        <taxon>Pseudomonadota</taxon>
        <taxon>Gammaproteobacteria</taxon>
        <taxon>Kangiellales</taxon>
        <taxon>Kangiellaceae</taxon>
        <taxon>Kangiella</taxon>
    </lineage>
</organism>
<dbReference type="SUPFAM" id="SSF52821">
    <property type="entry name" value="Rhodanese/Cell cycle control phosphatase"/>
    <property type="match status" value="1"/>
</dbReference>
<dbReference type="InterPro" id="IPR050229">
    <property type="entry name" value="GlpE_sulfurtransferase"/>
</dbReference>
<dbReference type="RefSeq" id="WP_068988222.1">
    <property type="nucleotide sequence ID" value="NZ_CP012418.1"/>
</dbReference>
<sequence length="127" mass="13817">MKPCVADYLSNIKKQINEVSAEDLKGDLPENALIIDVREPGETQQGMVSGAVNIPRGVLEFKLFGHDCVEGLCDEDLFNKPIYLYCATGGRSACSAHTLQQLGFKNVYSVDGGFKKWVDCGGECVTP</sequence>